<name>A0A4R5TK41_9GAMM</name>
<dbReference type="Proteomes" id="UP000294796">
    <property type="component" value="Unassembled WGS sequence"/>
</dbReference>
<proteinExistence type="predicted"/>
<dbReference type="EMBL" id="SMTF01000012">
    <property type="protein sequence ID" value="TDK22684.1"/>
    <property type="molecule type" value="Genomic_DNA"/>
</dbReference>
<dbReference type="PROSITE" id="PS51257">
    <property type="entry name" value="PROKAR_LIPOPROTEIN"/>
    <property type="match status" value="1"/>
</dbReference>
<keyword evidence="1" id="KW-0732">Signal</keyword>
<dbReference type="PANTHER" id="PTHR34406">
    <property type="entry name" value="PROTEIN YCEI"/>
    <property type="match status" value="1"/>
</dbReference>
<dbReference type="InterPro" id="IPR007372">
    <property type="entry name" value="Lipid/polyisoprenoid-bd_YceI"/>
</dbReference>
<dbReference type="PANTHER" id="PTHR34406:SF1">
    <property type="entry name" value="PROTEIN YCEI"/>
    <property type="match status" value="1"/>
</dbReference>
<organism evidence="3 4">
    <name type="scientific">Luteimonas aestuarii</name>
    <dbReference type="NCBI Taxonomy" id="453837"/>
    <lineage>
        <taxon>Bacteria</taxon>
        <taxon>Pseudomonadati</taxon>
        <taxon>Pseudomonadota</taxon>
        <taxon>Gammaproteobacteria</taxon>
        <taxon>Lysobacterales</taxon>
        <taxon>Lysobacteraceae</taxon>
        <taxon>Luteimonas</taxon>
    </lineage>
</organism>
<evidence type="ECO:0000256" key="1">
    <source>
        <dbReference type="SAM" id="SignalP"/>
    </source>
</evidence>
<dbReference type="InterPro" id="IPR036761">
    <property type="entry name" value="TTHA0802/YceI-like_sf"/>
</dbReference>
<comment type="caution">
    <text evidence="3">The sequence shown here is derived from an EMBL/GenBank/DDBJ whole genome shotgun (WGS) entry which is preliminary data.</text>
</comment>
<feature type="domain" description="Lipid/polyisoprenoid-binding YceI-like" evidence="2">
    <location>
        <begin position="36"/>
        <end position="200"/>
    </location>
</feature>
<dbReference type="SMART" id="SM00867">
    <property type="entry name" value="YceI"/>
    <property type="match status" value="1"/>
</dbReference>
<evidence type="ECO:0000313" key="4">
    <source>
        <dbReference type="Proteomes" id="UP000294796"/>
    </source>
</evidence>
<feature type="chain" id="PRO_5020830811" evidence="1">
    <location>
        <begin position="33"/>
        <end position="205"/>
    </location>
</feature>
<gene>
    <name evidence="3" type="ORF">E2F46_13025</name>
</gene>
<dbReference type="Pfam" id="PF04264">
    <property type="entry name" value="YceI"/>
    <property type="match status" value="1"/>
</dbReference>
<reference evidence="3 4" key="1">
    <citation type="submission" date="2019-03" db="EMBL/GenBank/DDBJ databases">
        <title>Luteimonas zhaokaii sp.nov., isolated from the rectal contents of Plateau pika in Yushu, Qinghai Province, China.</title>
        <authorList>
            <person name="Zhang G."/>
        </authorList>
    </citation>
    <scope>NUCLEOTIDE SEQUENCE [LARGE SCALE GENOMIC DNA]</scope>
    <source>
        <strain evidence="3 4">B9</strain>
    </source>
</reference>
<sequence>MMRRVRPARAPSRVSATVFALALACATAVAQAAPVEYRIDPGHTDVIAQWNHLGFSNPTAHFGQVDGTIVYDADKVAASSVQVTLPLSGLNSHVARFDAHLRNADFFDADVFPVATFRSTAVEDLGEDRLKVTGALTIKDITRTVVLDAVLDKAAPHPRNNRPTIGFDATANLLRSDFGLGLGAPAVSDEVQLRITTEAQAAAAD</sequence>
<keyword evidence="4" id="KW-1185">Reference proteome</keyword>
<dbReference type="AlphaFoldDB" id="A0A4R5TK41"/>
<evidence type="ECO:0000259" key="2">
    <source>
        <dbReference type="SMART" id="SM00867"/>
    </source>
</evidence>
<dbReference type="OrthoDB" id="9811006at2"/>
<feature type="signal peptide" evidence="1">
    <location>
        <begin position="1"/>
        <end position="32"/>
    </location>
</feature>
<dbReference type="SUPFAM" id="SSF101874">
    <property type="entry name" value="YceI-like"/>
    <property type="match status" value="1"/>
</dbReference>
<accession>A0A4R5TK41</accession>
<protein>
    <submittedName>
        <fullName evidence="3">Polyisoprenoid-binding protein</fullName>
    </submittedName>
</protein>
<dbReference type="Gene3D" id="2.40.128.110">
    <property type="entry name" value="Lipid/polyisoprenoid-binding, YceI-like"/>
    <property type="match status" value="1"/>
</dbReference>
<evidence type="ECO:0000313" key="3">
    <source>
        <dbReference type="EMBL" id="TDK22684.1"/>
    </source>
</evidence>